<proteinExistence type="evidence at protein level"/>
<feature type="region of interest" description="Disordered" evidence="1">
    <location>
        <begin position="280"/>
        <end position="400"/>
    </location>
</feature>
<feature type="compositionally biased region" description="Low complexity" evidence="1">
    <location>
        <begin position="93"/>
        <end position="106"/>
    </location>
</feature>
<dbReference type="EMBL" id="ABJB010109280">
    <property type="status" value="NOT_ANNOTATED_CDS"/>
    <property type="molecule type" value="Genomic_DNA"/>
</dbReference>
<gene>
    <name evidence="3" type="primary">8053282</name>
    <name evidence="2" type="ORF">IscW_ISCW000305</name>
</gene>
<protein>
    <submittedName>
        <fullName evidence="2 3">Uncharacterized protein</fullName>
    </submittedName>
</protein>
<evidence type="ECO:0000313" key="2">
    <source>
        <dbReference type="EMBL" id="EEC00395.1"/>
    </source>
</evidence>
<dbReference type="EnsemblMetazoa" id="ISCW000305-RA">
    <property type="protein sequence ID" value="ISCW000305-PA"/>
    <property type="gene ID" value="ISCW000305"/>
</dbReference>
<dbReference type="EMBL" id="ABJB010281146">
    <property type="status" value="NOT_ANNOTATED_CDS"/>
    <property type="molecule type" value="Genomic_DNA"/>
</dbReference>
<keyword evidence="4" id="KW-1185">Reference proteome</keyword>
<dbReference type="EMBL" id="ABJB010627822">
    <property type="status" value="NOT_ANNOTATED_CDS"/>
    <property type="molecule type" value="Genomic_DNA"/>
</dbReference>
<dbReference type="VEuPathDB" id="VectorBase:ISCW000305"/>
<dbReference type="EMBL" id="ABJB010203526">
    <property type="status" value="NOT_ANNOTATED_CDS"/>
    <property type="molecule type" value="Genomic_DNA"/>
</dbReference>
<dbReference type="Proteomes" id="UP000001555">
    <property type="component" value="Unassembled WGS sequence"/>
</dbReference>
<dbReference type="PaxDb" id="6945-B7P1C3"/>
<dbReference type="EMBL" id="ABJB010333588">
    <property type="status" value="NOT_ANNOTATED_CDS"/>
    <property type="molecule type" value="Genomic_DNA"/>
</dbReference>
<dbReference type="HOGENOM" id="CLU_689432_0_0_1"/>
<feature type="compositionally biased region" description="Gly residues" evidence="1">
    <location>
        <begin position="73"/>
        <end position="92"/>
    </location>
</feature>
<keyword evidence="5" id="KW-1267">Proteomics identification</keyword>
<dbReference type="EMBL" id="ABJB010843289">
    <property type="status" value="NOT_ANNOTATED_CDS"/>
    <property type="molecule type" value="Genomic_DNA"/>
</dbReference>
<feature type="region of interest" description="Disordered" evidence="1">
    <location>
        <begin position="1"/>
        <end position="118"/>
    </location>
</feature>
<feature type="compositionally biased region" description="Low complexity" evidence="1">
    <location>
        <begin position="63"/>
        <end position="72"/>
    </location>
</feature>
<evidence type="ECO:0000313" key="3">
    <source>
        <dbReference type="EnsemblMetazoa" id="ISCW000305-PA"/>
    </source>
</evidence>
<reference evidence="3" key="2">
    <citation type="submission" date="2020-05" db="UniProtKB">
        <authorList>
            <consortium name="EnsemblMetazoa"/>
        </authorList>
    </citation>
    <scope>IDENTIFICATION</scope>
    <source>
        <strain evidence="3">wikel</strain>
    </source>
</reference>
<evidence type="ECO:0000313" key="4">
    <source>
        <dbReference type="Proteomes" id="UP000001555"/>
    </source>
</evidence>
<feature type="compositionally biased region" description="Basic and acidic residues" evidence="1">
    <location>
        <begin position="334"/>
        <end position="343"/>
    </location>
</feature>
<dbReference type="EMBL" id="ABJB010519264">
    <property type="status" value="NOT_ANNOTATED_CDS"/>
    <property type="molecule type" value="Genomic_DNA"/>
</dbReference>
<dbReference type="EMBL" id="DS616086">
    <property type="protein sequence ID" value="EEC00395.1"/>
    <property type="molecule type" value="Genomic_DNA"/>
</dbReference>
<organism>
    <name type="scientific">Ixodes scapularis</name>
    <name type="common">Black-legged tick</name>
    <name type="synonym">Deer tick</name>
    <dbReference type="NCBI Taxonomy" id="6945"/>
    <lineage>
        <taxon>Eukaryota</taxon>
        <taxon>Metazoa</taxon>
        <taxon>Ecdysozoa</taxon>
        <taxon>Arthropoda</taxon>
        <taxon>Chelicerata</taxon>
        <taxon>Arachnida</taxon>
        <taxon>Acari</taxon>
        <taxon>Parasitiformes</taxon>
        <taxon>Ixodida</taxon>
        <taxon>Ixodoidea</taxon>
        <taxon>Ixodidae</taxon>
        <taxon>Ixodinae</taxon>
        <taxon>Ixodes</taxon>
    </lineage>
</organism>
<dbReference type="VEuPathDB" id="VectorBase:ISCI000305"/>
<dbReference type="EMBL" id="ABJB010029031">
    <property type="status" value="NOT_ANNOTATED_CDS"/>
    <property type="molecule type" value="Genomic_DNA"/>
</dbReference>
<dbReference type="InParanoid" id="B7P1C3"/>
<dbReference type="AlphaFoldDB" id="B7P1C3"/>
<dbReference type="VEuPathDB" id="VectorBase:ISCP_003174"/>
<dbReference type="KEGG" id="isc:8053282"/>
<feature type="compositionally biased region" description="Basic and acidic residues" evidence="1">
    <location>
        <begin position="311"/>
        <end position="320"/>
    </location>
</feature>
<dbReference type="EMBL" id="ABJB010647703">
    <property type="status" value="NOT_ANNOTATED_CDS"/>
    <property type="molecule type" value="Genomic_DNA"/>
</dbReference>
<accession>B7P1C3</accession>
<dbReference type="OrthoDB" id="6502792at2759"/>
<name>B7P1C3_IXOSC</name>
<reference evidence="2 4" key="1">
    <citation type="submission" date="2008-03" db="EMBL/GenBank/DDBJ databases">
        <title>Annotation of Ixodes scapularis.</title>
        <authorList>
            <consortium name="Ixodes scapularis Genome Project Consortium"/>
            <person name="Caler E."/>
            <person name="Hannick L.I."/>
            <person name="Bidwell S."/>
            <person name="Joardar V."/>
            <person name="Thiagarajan M."/>
            <person name="Amedeo P."/>
            <person name="Galinsky K.J."/>
            <person name="Schobel S."/>
            <person name="Inman J."/>
            <person name="Hostetler J."/>
            <person name="Miller J."/>
            <person name="Hammond M."/>
            <person name="Megy K."/>
            <person name="Lawson D."/>
            <person name="Kodira C."/>
            <person name="Sutton G."/>
            <person name="Meyer J."/>
            <person name="Hill C.A."/>
            <person name="Birren B."/>
            <person name="Nene V."/>
            <person name="Collins F."/>
            <person name="Alarcon-Chaidez F."/>
            <person name="Wikel S."/>
            <person name="Strausberg R."/>
        </authorList>
    </citation>
    <scope>NUCLEOTIDE SEQUENCE [LARGE SCALE GENOMIC DNA]</scope>
    <source>
        <strain evidence="4">Wikel</strain>
        <strain evidence="2">Wikel colony</strain>
    </source>
</reference>
<evidence type="ECO:0000256" key="1">
    <source>
        <dbReference type="SAM" id="MobiDB-lite"/>
    </source>
</evidence>
<sequence length="400" mass="43287">MPNDATPGPSGDVAAPAQLSRRQRRATRARGGNHSFEPRGGHTPRGNHTPRGGNAPRGDHTPRGGFNNRGGFNPRGGIGPRGGFGPRGGYNPRGGFNPRGGYNPGFSPRGNIMGPRGGANRGFMSRGGGAVKKPHPVTKHSVATWTVQLGETVYSYVSRLRWREQGRPTRDAAPESVVEPFKGRTLMDRHPNEPKPVYTEEEREQLCPLCGTLVVHWDTHTAGKLHEERLKAPKEMPTEPTQMDVVAALRVLQATRPDIIAASLAAAPHAAQLVAGRDLAAGPSRDSYGSRGDYELSRGGYESSPDGYGGPRDDFGRSRYDYGPAYDDLGPLDDDLRRSRDGLGDLADEDLDGVPADHLDDLYPLPMRGRSPDDDLYMPPAKFPRGMPPDQGDPPSFGWN</sequence>
<evidence type="ECO:0007829" key="5">
    <source>
        <dbReference type="PeptideAtlas" id="B7P1C3"/>
    </source>
</evidence>